<keyword evidence="1" id="KW-1185">Reference proteome</keyword>
<proteinExistence type="predicted"/>
<name>A0A915PV82_9BILA</name>
<protein>
    <submittedName>
        <fullName evidence="2">Uncharacterized protein</fullName>
    </submittedName>
</protein>
<sequence>MLTVNKEALEYCIIGRKNVAAAVADAVADATTAVTLMKEDEEEDENCEVIKVATVIDD</sequence>
<accession>A0A915PV82</accession>
<evidence type="ECO:0000313" key="1">
    <source>
        <dbReference type="Proteomes" id="UP000887581"/>
    </source>
</evidence>
<evidence type="ECO:0000313" key="2">
    <source>
        <dbReference type="WBParaSite" id="sdigi.contig351.g7664.t1"/>
    </source>
</evidence>
<dbReference type="WBParaSite" id="sdigi.contig351.g7664.t1">
    <property type="protein sequence ID" value="sdigi.contig351.g7664.t1"/>
    <property type="gene ID" value="sdigi.contig351.g7664"/>
</dbReference>
<reference evidence="2" key="1">
    <citation type="submission" date="2022-11" db="UniProtKB">
        <authorList>
            <consortium name="WormBaseParasite"/>
        </authorList>
    </citation>
    <scope>IDENTIFICATION</scope>
</reference>
<organism evidence="1 2">
    <name type="scientific">Setaria digitata</name>
    <dbReference type="NCBI Taxonomy" id="48799"/>
    <lineage>
        <taxon>Eukaryota</taxon>
        <taxon>Metazoa</taxon>
        <taxon>Ecdysozoa</taxon>
        <taxon>Nematoda</taxon>
        <taxon>Chromadorea</taxon>
        <taxon>Rhabditida</taxon>
        <taxon>Spirurina</taxon>
        <taxon>Spiruromorpha</taxon>
        <taxon>Filarioidea</taxon>
        <taxon>Setariidae</taxon>
        <taxon>Setaria</taxon>
    </lineage>
</organism>
<dbReference type="Proteomes" id="UP000887581">
    <property type="component" value="Unplaced"/>
</dbReference>
<dbReference type="AlphaFoldDB" id="A0A915PV82"/>